<keyword evidence="9 12" id="KW-0505">Motor protein</keyword>
<dbReference type="Pfam" id="PF24123">
    <property type="entry name" value="Myosin_VII_N"/>
    <property type="match status" value="1"/>
</dbReference>
<evidence type="ECO:0000313" key="21">
    <source>
        <dbReference type="Proteomes" id="UP000549394"/>
    </source>
</evidence>
<evidence type="ECO:0000256" key="8">
    <source>
        <dbReference type="ARBA" id="ARBA00023123"/>
    </source>
</evidence>
<dbReference type="Pfam" id="PF07653">
    <property type="entry name" value="SH3_2"/>
    <property type="match status" value="1"/>
</dbReference>
<dbReference type="SMART" id="SM00242">
    <property type="entry name" value="MYSc"/>
    <property type="match status" value="1"/>
</dbReference>
<dbReference type="InterPro" id="IPR057130">
    <property type="entry name" value="Myosin_VII_N"/>
</dbReference>
<dbReference type="InterPro" id="IPR019748">
    <property type="entry name" value="FERM_central"/>
</dbReference>
<dbReference type="InterPro" id="IPR051567">
    <property type="entry name" value="Unconventional_Myosin_ATPase"/>
</dbReference>
<dbReference type="Gene3D" id="3.10.20.90">
    <property type="entry name" value="Phosphatidylinositol 3-kinase Catalytic Subunit, Chain A, domain 1"/>
    <property type="match status" value="2"/>
</dbReference>
<evidence type="ECO:0000259" key="18">
    <source>
        <dbReference type="PROSITE" id="PS51016"/>
    </source>
</evidence>
<dbReference type="PROSITE" id="PS50002">
    <property type="entry name" value="SH3"/>
    <property type="match status" value="1"/>
</dbReference>
<dbReference type="CDD" id="cd14473">
    <property type="entry name" value="FERM_B-lobe"/>
    <property type="match status" value="2"/>
</dbReference>
<dbReference type="InterPro" id="IPR027417">
    <property type="entry name" value="P-loop_NTPase"/>
</dbReference>
<dbReference type="SMART" id="SM00015">
    <property type="entry name" value="IQ"/>
    <property type="match status" value="3"/>
</dbReference>
<dbReference type="InterPro" id="IPR001452">
    <property type="entry name" value="SH3_domain"/>
</dbReference>
<dbReference type="FunFam" id="1.20.80.10:FF:000013">
    <property type="entry name" value="Unconventional myosin-VIIa"/>
    <property type="match status" value="1"/>
</dbReference>
<dbReference type="CDD" id="cd17093">
    <property type="entry name" value="FERM2_F1_Myosin-VII"/>
    <property type="match status" value="1"/>
</dbReference>
<dbReference type="InterPro" id="IPR000048">
    <property type="entry name" value="IQ_motif_EF-hand-BS"/>
</dbReference>
<dbReference type="InterPro" id="IPR041794">
    <property type="entry name" value="MyoVII_FERM_C2"/>
</dbReference>
<feature type="region of interest" description="Disordered" evidence="14">
    <location>
        <begin position="1080"/>
        <end position="1105"/>
    </location>
</feature>
<dbReference type="Gene3D" id="1.20.58.530">
    <property type="match status" value="1"/>
</dbReference>
<dbReference type="InterPro" id="IPR000857">
    <property type="entry name" value="MyTH4_dom"/>
</dbReference>
<keyword evidence="13" id="KW-0175">Coiled coil</keyword>
<keyword evidence="8 12" id="KW-0518">Myosin</keyword>
<evidence type="ECO:0000259" key="15">
    <source>
        <dbReference type="PROSITE" id="PS01179"/>
    </source>
</evidence>
<dbReference type="Gene3D" id="6.20.240.20">
    <property type="match status" value="1"/>
</dbReference>
<evidence type="ECO:0000256" key="9">
    <source>
        <dbReference type="ARBA" id="ARBA00023175"/>
    </source>
</evidence>
<dbReference type="GO" id="GO:0003779">
    <property type="term" value="F:actin binding"/>
    <property type="evidence" value="ECO:0007669"/>
    <property type="project" value="UniProtKB-KW"/>
</dbReference>
<dbReference type="GO" id="GO:0003774">
    <property type="term" value="F:cytoskeletal motor activity"/>
    <property type="evidence" value="ECO:0007669"/>
    <property type="project" value="UniProtKB-UniRule"/>
</dbReference>
<keyword evidence="21" id="KW-1185">Reference proteome</keyword>
<dbReference type="SMART" id="SM00139">
    <property type="entry name" value="MyTH4"/>
    <property type="match status" value="2"/>
</dbReference>
<dbReference type="GO" id="GO:0120025">
    <property type="term" value="C:plasma membrane bounded cell projection"/>
    <property type="evidence" value="ECO:0007669"/>
    <property type="project" value="UniProtKB-ARBA"/>
</dbReference>
<keyword evidence="5" id="KW-0677">Repeat</keyword>
<keyword evidence="10 12" id="KW-0009">Actin-binding</keyword>
<dbReference type="InterPro" id="IPR011993">
    <property type="entry name" value="PH-like_dom_sf"/>
</dbReference>
<dbReference type="Proteomes" id="UP000549394">
    <property type="component" value="Unassembled WGS sequence"/>
</dbReference>
<reference evidence="20 21" key="1">
    <citation type="submission" date="2020-08" db="EMBL/GenBank/DDBJ databases">
        <authorList>
            <person name="Hejnol A."/>
        </authorList>
    </citation>
    <scope>NUCLEOTIDE SEQUENCE [LARGE SCALE GENOMIC DNA]</scope>
</reference>
<feature type="domain" description="MyTH4" evidence="18">
    <location>
        <begin position="1009"/>
        <end position="1252"/>
    </location>
</feature>
<dbReference type="PRINTS" id="PR00193">
    <property type="entry name" value="MYOSINHEAVY"/>
</dbReference>
<dbReference type="InterPro" id="IPR006020">
    <property type="entry name" value="PTB/PI_dom"/>
</dbReference>
<dbReference type="Pfam" id="PF21998">
    <property type="entry name" value="FERM_C1_MyoVII"/>
    <property type="match status" value="1"/>
</dbReference>
<proteinExistence type="inferred from homology"/>
<protein>
    <submittedName>
        <fullName evidence="20">DgyrCDS5772</fullName>
    </submittedName>
</protein>
<dbReference type="InterPro" id="IPR014352">
    <property type="entry name" value="FERM/acyl-CoA-bd_prot_sf"/>
</dbReference>
<dbReference type="PROSITE" id="PS51456">
    <property type="entry name" value="MYOSIN_MOTOR"/>
    <property type="match status" value="1"/>
</dbReference>
<feature type="region of interest" description="Actin-binding" evidence="12">
    <location>
        <begin position="614"/>
        <end position="636"/>
    </location>
</feature>
<dbReference type="InterPro" id="IPR001609">
    <property type="entry name" value="Myosin_head_motor_dom-like"/>
</dbReference>
<feature type="domain" description="FERM" evidence="17">
    <location>
        <begin position="1859"/>
        <end position="2162"/>
    </location>
</feature>
<dbReference type="OrthoDB" id="6108017at2759"/>
<feature type="coiled-coil region" evidence="13">
    <location>
        <begin position="853"/>
        <end position="926"/>
    </location>
</feature>
<feature type="domain" description="SH3" evidence="16">
    <location>
        <begin position="1564"/>
        <end position="1632"/>
    </location>
</feature>
<dbReference type="GO" id="GO:0005737">
    <property type="term" value="C:cytoplasm"/>
    <property type="evidence" value="ECO:0007669"/>
    <property type="project" value="UniProtKB-SubCell"/>
</dbReference>
<dbReference type="Pfam" id="PF00612">
    <property type="entry name" value="IQ"/>
    <property type="match status" value="3"/>
</dbReference>
<dbReference type="SUPFAM" id="SSF50729">
    <property type="entry name" value="PH domain-like"/>
    <property type="match status" value="1"/>
</dbReference>
<evidence type="ECO:0000256" key="4">
    <source>
        <dbReference type="ARBA" id="ARBA00022490"/>
    </source>
</evidence>
<dbReference type="SUPFAM" id="SSF47031">
    <property type="entry name" value="Second domain of FERM"/>
    <property type="match status" value="2"/>
</dbReference>
<dbReference type="FunFam" id="3.10.20.90:FF:000051">
    <property type="entry name" value="Unconventional myosin-VIIa"/>
    <property type="match status" value="1"/>
</dbReference>
<dbReference type="Pfam" id="PF00373">
    <property type="entry name" value="FERM_M"/>
    <property type="match status" value="1"/>
</dbReference>
<evidence type="ECO:0000313" key="20">
    <source>
        <dbReference type="EMBL" id="CAD5116932.1"/>
    </source>
</evidence>
<dbReference type="InterPro" id="IPR036106">
    <property type="entry name" value="MYSc_Myo7"/>
</dbReference>
<name>A0A7I8VKX0_9ANNE</name>
<dbReference type="FunFam" id="3.10.20.90:FF:000036">
    <property type="entry name" value="Unconventional myosin-VIIa"/>
    <property type="match status" value="1"/>
</dbReference>
<dbReference type="CDD" id="cd13198">
    <property type="entry name" value="FERM_C1_MyoVII"/>
    <property type="match status" value="1"/>
</dbReference>
<dbReference type="CDD" id="cd13199">
    <property type="entry name" value="FERM_C2_MyoVII"/>
    <property type="match status" value="1"/>
</dbReference>
<evidence type="ECO:0000256" key="7">
    <source>
        <dbReference type="ARBA" id="ARBA00022840"/>
    </source>
</evidence>
<keyword evidence="6 12" id="KW-0547">Nucleotide-binding</keyword>
<dbReference type="Pfam" id="PF00784">
    <property type="entry name" value="MyTH4"/>
    <property type="match status" value="2"/>
</dbReference>
<dbReference type="Gene3D" id="3.40.850.10">
    <property type="entry name" value="Kinesin motor domain"/>
    <property type="match status" value="1"/>
</dbReference>
<feature type="domain" description="FERM" evidence="17">
    <location>
        <begin position="1257"/>
        <end position="1566"/>
    </location>
</feature>
<dbReference type="Gene3D" id="2.30.30.40">
    <property type="entry name" value="SH3 Domains"/>
    <property type="match status" value="1"/>
</dbReference>
<evidence type="ECO:0000256" key="1">
    <source>
        <dbReference type="ARBA" id="ARBA00004496"/>
    </source>
</evidence>
<dbReference type="InterPro" id="IPR036028">
    <property type="entry name" value="SH3-like_dom_sf"/>
</dbReference>
<comment type="subcellular location">
    <subcellularLocation>
        <location evidence="1">Cytoplasm</location>
    </subcellularLocation>
</comment>
<dbReference type="Gene3D" id="1.20.5.190">
    <property type="match status" value="2"/>
</dbReference>
<dbReference type="InterPro" id="IPR038185">
    <property type="entry name" value="MyTH4_dom_sf"/>
</dbReference>
<dbReference type="Gene3D" id="2.30.29.30">
    <property type="entry name" value="Pleckstrin-homology domain (PH domain)/Phosphotyrosine-binding domain (PTB)"/>
    <property type="match status" value="2"/>
</dbReference>
<accession>A0A7I8VKX0</accession>
<sequence>MVLLQRGEWVWIEPESPGEFEVAIGAQVKSTGSGQVQLVDDDKKEVWVKSGTKLKAMHPSSVSGLEDMIGLGDLNEAGILRNLFIRYFDNYIYTYTGSILVAVNPYQILPIYTAEQIKLYRDKKIGELPPHIFAIGDNSYTNMKRYEQNQCIIISGESGAGKTESTKLILQFLAAVSGQHSWIEQQILEANPVMEAFGNAKTIRNDNSSRFGKYIDIHFDKKGSIEGAKIEQYLLEKSRIVSQMHNERNYHIFYCMLAGLSKEEKDKLDLKTAEDYHYLVQGGDTKCEGRDDVKEFHDIRSAMKVLMFSDERIWDILTILSALLHLGNVGFSATVVNNIDACQVKNMSELEKVARLLKVNSGDLKKSLTTRTIYTRGEVVLTQLSDEAALDVRDAFVKGVYGRMFIWIVDKINEAIYKPNEKHAYRKSIGVLDIFGFENFDKNSFEQLCINYANENLQQFFVQHIFKLEQVEYNNEAISWSHIEFVDNQEALDMIACKPMNILALVDEESKFPKGTDKTMLEKLHSQHGRNKNYLKPKSQVNLSFGLNHFAGVVFYDSKGFLEKNRDTFSGDLMQLITNSKFNYLSGLFKNDAGMGTETRKRSPTLSIQFRTSLDSLMKTLSACQPFFVRCIKPNEFKKPLMFDRELCCRQLRYSGMMETIRIRRAGYPIRHRFDDFVDRYRILISGVGPSHTVECRAASKKICKEVLKDADYQLGKTKVFLKDAQDAYLEQERDRVLTRKLIYIQKAIRGWQHRKRFEQMKSCCVIIQAVYRSWTAQKRYEAIKMGFQRLQALVRSRQLTHKFTTTRTRLIALQRHCRGFLGQIWYEQRMKSAVILQAAFRMMFARNHYRKAKIEHMKLMELERQRKEEEERLRKEMNAKKAKEVAQKHHQERLEGLEQAVEEEMQTEKKRAEAKAKQITDAEARKDQPVNETDIIAQLFEFTENLTESGQPAAGRYDDLKSVERDNMSQDTDIVSPPVPPDEDDDISDYKFSKFAQLYFQGNASHSYVRKAIKNPLLPLKNEGDQLAALAVWVIISRFMGDLPEPKYHTSLSDVKDTTPVMTKIYSTLGRKFNKKDLEEAQKEASEMEKEHPVHSTHRPKGTTKKNKLISLTLKKKSKITEDVANKLRNGEYTGSGNALLEDKPTNNLEKLHFIIGHGILRPEMRDEIYCQICKQLTQNSSKTSHARGWILLSLCVGCFAPSEKFIKYLRCFIKEGPPGYAPYCEERLRRTFANGTRNQPPSWLELQATKSKKPLMLPITFMDGNTKTLLADSATTARELCNQLADKIGLKDRFGFSLYIALFDKVSSLGSGGDHVMDAISQCEQYAKEQGSQERNAPWRLFFRKEIFAPWHDPAEDSVSTNLIYQQVVRGIKFGEYRCEKDSDLVMIAAQQYYIDYRGELSLERVQAVLPSYIPDTAIEGAKTLNFWLKGVMNSYRRSYFVTERVPPLRVKEDIVNFAKFKWPLLFSRFYESYKFAGPSLPKNDVIIAVNWTGVYVVDDQENVLLELSFPEITAVSSSRTGKMHGQSFTLATVKCEEYTFTSPNAEDIRDLVVTFLEGLKQRSKYVIGLQDYKAPVEQPNFLSFKKGDLIILEEANGESVMSSGWCFGECARTGHRGDFPAECVYILPTVTRPPPKILNLFAQQSEHPDKFIQSSVPDTEESQIYTLKEYSFDHFRIPAKKTLSKTLTISKRKRQDDLWRHSKEPIKQPLLKKLQGKDDLSQEACQCYLAILKYMGDHPSPSGRKRADLTDLIFEPPIKHDVLKDEIYCQIIKQLTDNKGSQSVIAGWELMWLATGCFTPGTNLLKEVMLFLRSHKDLPTAHDSINRLQKTLRNGARKYPPHSVEVEAVSQNRTQIFHKVYFPDDSDESFEVDSSTRAKDFCSNIAHKLKLNSPEGFSLFVKIADKVISVPEGDFFFDFVRHLTDWIKKAKSNQENQSPSFSYQVFFMKKLWSNTVPGRDRNADIRFHYHQELPKLLRGYHKCTKEEAAQLGALIFRVKYGDNKDKTSELQQILKELIPVDMIRTMAPDDWRRQILSHYQQDIGLSSSDAKIKFLKAIYQWPTFGSAFFEVKQTTEPELPEILLIAINKNGVNLIDPKTKNILAVHPFTRISNWSSGNTYFHMTLGNLVRGSKLLCETVLGYKMDDLLTSYISLMLTTMNKQKTLRR</sequence>
<evidence type="ECO:0000259" key="16">
    <source>
        <dbReference type="PROSITE" id="PS50002"/>
    </source>
</evidence>
<evidence type="ECO:0000259" key="17">
    <source>
        <dbReference type="PROSITE" id="PS50057"/>
    </source>
</evidence>
<gene>
    <name evidence="20" type="ORF">DGYR_LOCUS5511</name>
</gene>
<dbReference type="PROSITE" id="PS50096">
    <property type="entry name" value="IQ"/>
    <property type="match status" value="2"/>
</dbReference>
<dbReference type="PROSITE" id="PS50057">
    <property type="entry name" value="FERM_3"/>
    <property type="match status" value="2"/>
</dbReference>
<evidence type="ECO:0000256" key="11">
    <source>
        <dbReference type="PROSITE-ProRule" id="PRU00192"/>
    </source>
</evidence>
<feature type="domain" description="PID" evidence="15">
    <location>
        <begin position="2088"/>
        <end position="2115"/>
    </location>
</feature>
<dbReference type="Gene3D" id="1.20.80.10">
    <property type="match status" value="2"/>
</dbReference>
<comment type="similarity">
    <text evidence="2 12">Belongs to the TRAFAC class myosin-kinesin ATPase superfamily. Myosin family.</text>
</comment>
<evidence type="ECO:0000256" key="2">
    <source>
        <dbReference type="ARBA" id="ARBA00008314"/>
    </source>
</evidence>
<dbReference type="InterPro" id="IPR029071">
    <property type="entry name" value="Ubiquitin-like_domsf"/>
</dbReference>
<feature type="binding site" evidence="12">
    <location>
        <begin position="156"/>
        <end position="163"/>
    </location>
    <ligand>
        <name>ATP</name>
        <dbReference type="ChEBI" id="CHEBI:30616"/>
    </ligand>
</feature>
<dbReference type="PANTHER" id="PTHR22692">
    <property type="entry name" value="MYOSIN VII, XV"/>
    <property type="match status" value="1"/>
</dbReference>
<dbReference type="Gene3D" id="1.20.120.720">
    <property type="entry name" value="Myosin VI head, motor domain, U50 subdomain"/>
    <property type="match status" value="1"/>
</dbReference>
<dbReference type="CDD" id="cd17092">
    <property type="entry name" value="FERM1_F1_Myosin-VII"/>
    <property type="match status" value="1"/>
</dbReference>
<keyword evidence="7 12" id="KW-0067">ATP-binding</keyword>
<dbReference type="InterPro" id="IPR035963">
    <property type="entry name" value="FERM_2"/>
</dbReference>
<dbReference type="CDD" id="cd01381">
    <property type="entry name" value="MYSc_Myo7"/>
    <property type="match status" value="1"/>
</dbReference>
<dbReference type="GO" id="GO:0016459">
    <property type="term" value="C:myosin complex"/>
    <property type="evidence" value="ECO:0007669"/>
    <property type="project" value="UniProtKB-KW"/>
</dbReference>
<dbReference type="SMART" id="SM00326">
    <property type="entry name" value="SH3"/>
    <property type="match status" value="1"/>
</dbReference>
<keyword evidence="4" id="KW-0963">Cytoplasm</keyword>
<dbReference type="GO" id="GO:0005524">
    <property type="term" value="F:ATP binding"/>
    <property type="evidence" value="ECO:0007669"/>
    <property type="project" value="UniProtKB-UniRule"/>
</dbReference>
<dbReference type="Gene3D" id="1.25.40.530">
    <property type="entry name" value="MyTH4 domain"/>
    <property type="match status" value="2"/>
</dbReference>
<dbReference type="Pfam" id="PF00063">
    <property type="entry name" value="Myosin_head"/>
    <property type="match status" value="1"/>
</dbReference>
<dbReference type="SUPFAM" id="SSF52540">
    <property type="entry name" value="P-loop containing nucleoside triphosphate hydrolases"/>
    <property type="match status" value="1"/>
</dbReference>
<organism evidence="20 21">
    <name type="scientific">Dimorphilus gyrociliatus</name>
    <dbReference type="NCBI Taxonomy" id="2664684"/>
    <lineage>
        <taxon>Eukaryota</taxon>
        <taxon>Metazoa</taxon>
        <taxon>Spiralia</taxon>
        <taxon>Lophotrochozoa</taxon>
        <taxon>Annelida</taxon>
        <taxon>Polychaeta</taxon>
        <taxon>Polychaeta incertae sedis</taxon>
        <taxon>Dinophilidae</taxon>
        <taxon>Dimorphilus</taxon>
    </lineage>
</organism>
<feature type="compositionally biased region" description="Basic residues" evidence="14">
    <location>
        <begin position="1096"/>
        <end position="1105"/>
    </location>
</feature>
<dbReference type="SMART" id="SM00295">
    <property type="entry name" value="B41"/>
    <property type="match status" value="2"/>
</dbReference>
<dbReference type="FunFam" id="2.30.29.30:FF:000075">
    <property type="entry name" value="unconventional myosin-VIIa"/>
    <property type="match status" value="1"/>
</dbReference>
<comment type="caution">
    <text evidence="20">The sequence shown here is derived from an EMBL/GenBank/DDBJ whole genome shotgun (WGS) entry which is preliminary data.</text>
</comment>
<evidence type="ECO:0000256" key="10">
    <source>
        <dbReference type="ARBA" id="ARBA00023203"/>
    </source>
</evidence>
<evidence type="ECO:0000256" key="3">
    <source>
        <dbReference type="ARBA" id="ARBA00022443"/>
    </source>
</evidence>
<dbReference type="Gene3D" id="1.10.10.820">
    <property type="match status" value="1"/>
</dbReference>
<dbReference type="SUPFAM" id="SSF50044">
    <property type="entry name" value="SH3-domain"/>
    <property type="match status" value="1"/>
</dbReference>
<evidence type="ECO:0000256" key="14">
    <source>
        <dbReference type="SAM" id="MobiDB-lite"/>
    </source>
</evidence>
<evidence type="ECO:0000256" key="5">
    <source>
        <dbReference type="ARBA" id="ARBA00022737"/>
    </source>
</evidence>
<evidence type="ECO:0000256" key="12">
    <source>
        <dbReference type="PROSITE-ProRule" id="PRU00782"/>
    </source>
</evidence>
<dbReference type="InterPro" id="IPR041793">
    <property type="entry name" value="MyoVII_FERM_C1"/>
</dbReference>
<keyword evidence="3 11" id="KW-0728">SH3 domain</keyword>
<evidence type="ECO:0000259" key="19">
    <source>
        <dbReference type="PROSITE" id="PS51456"/>
    </source>
</evidence>
<dbReference type="PANTHER" id="PTHR22692:SF33">
    <property type="entry name" value="MYOSIN"/>
    <property type="match status" value="1"/>
</dbReference>
<dbReference type="PROSITE" id="PS01179">
    <property type="entry name" value="PID"/>
    <property type="match status" value="1"/>
</dbReference>
<dbReference type="InterPro" id="IPR036961">
    <property type="entry name" value="Kinesin_motor_dom_sf"/>
</dbReference>
<dbReference type="EMBL" id="CAJFCJ010000007">
    <property type="protein sequence ID" value="CAD5116932.1"/>
    <property type="molecule type" value="Genomic_DNA"/>
</dbReference>
<dbReference type="Pfam" id="PF21989">
    <property type="entry name" value="RA_2"/>
    <property type="match status" value="2"/>
</dbReference>
<feature type="domain" description="Myosin motor" evidence="19">
    <location>
        <begin position="63"/>
        <end position="735"/>
    </location>
</feature>
<feature type="domain" description="MyTH4" evidence="18">
    <location>
        <begin position="1704"/>
        <end position="1853"/>
    </location>
</feature>
<dbReference type="PROSITE" id="PS51016">
    <property type="entry name" value="MYTH4"/>
    <property type="match status" value="2"/>
</dbReference>
<feature type="compositionally biased region" description="Basic and acidic residues" evidence="14">
    <location>
        <begin position="1080"/>
        <end position="1095"/>
    </location>
</feature>
<evidence type="ECO:0000256" key="13">
    <source>
        <dbReference type="SAM" id="Coils"/>
    </source>
</evidence>
<dbReference type="FunFam" id="1.10.10.820:FF:000001">
    <property type="entry name" value="Myosin heavy chain"/>
    <property type="match status" value="1"/>
</dbReference>
<evidence type="ECO:0000256" key="6">
    <source>
        <dbReference type="ARBA" id="ARBA00022741"/>
    </source>
</evidence>
<dbReference type="SUPFAM" id="SSF54236">
    <property type="entry name" value="Ubiquitin-like"/>
    <property type="match status" value="2"/>
</dbReference>
<dbReference type="InterPro" id="IPR000299">
    <property type="entry name" value="FERM_domain"/>
</dbReference>
<dbReference type="InterPro" id="IPR019749">
    <property type="entry name" value="Band_41_domain"/>
</dbReference>